<reference evidence="1" key="1">
    <citation type="journal article" date="2019" name="Sci. Rep.">
        <title>Draft genome of Tanacetum cinerariifolium, the natural source of mosquito coil.</title>
        <authorList>
            <person name="Yamashiro T."/>
            <person name="Shiraishi A."/>
            <person name="Satake H."/>
            <person name="Nakayama K."/>
        </authorList>
    </citation>
    <scope>NUCLEOTIDE SEQUENCE</scope>
</reference>
<dbReference type="AlphaFoldDB" id="A0A699J5X0"/>
<protein>
    <recommendedName>
        <fullName evidence="2">Transposase (Putative), gypsy type</fullName>
    </recommendedName>
</protein>
<organism evidence="1">
    <name type="scientific">Tanacetum cinerariifolium</name>
    <name type="common">Dalmatian daisy</name>
    <name type="synonym">Chrysanthemum cinerariifolium</name>
    <dbReference type="NCBI Taxonomy" id="118510"/>
    <lineage>
        <taxon>Eukaryota</taxon>
        <taxon>Viridiplantae</taxon>
        <taxon>Streptophyta</taxon>
        <taxon>Embryophyta</taxon>
        <taxon>Tracheophyta</taxon>
        <taxon>Spermatophyta</taxon>
        <taxon>Magnoliopsida</taxon>
        <taxon>eudicotyledons</taxon>
        <taxon>Gunneridae</taxon>
        <taxon>Pentapetalae</taxon>
        <taxon>asterids</taxon>
        <taxon>campanulids</taxon>
        <taxon>Asterales</taxon>
        <taxon>Asteraceae</taxon>
        <taxon>Asteroideae</taxon>
        <taxon>Anthemideae</taxon>
        <taxon>Anthemidinae</taxon>
        <taxon>Tanacetum</taxon>
    </lineage>
</organism>
<gene>
    <name evidence="1" type="ORF">Tci_586001</name>
</gene>
<name>A0A699J5X0_TANCI</name>
<comment type="caution">
    <text evidence="1">The sequence shown here is derived from an EMBL/GenBank/DDBJ whole genome shotgun (WGS) entry which is preliminary data.</text>
</comment>
<dbReference type="EMBL" id="BKCJ010375136">
    <property type="protein sequence ID" value="GFA14029.1"/>
    <property type="molecule type" value="Genomic_DNA"/>
</dbReference>
<evidence type="ECO:0008006" key="2">
    <source>
        <dbReference type="Google" id="ProtNLM"/>
    </source>
</evidence>
<evidence type="ECO:0000313" key="1">
    <source>
        <dbReference type="EMBL" id="GFA14029.1"/>
    </source>
</evidence>
<accession>A0A699J5X0</accession>
<proteinExistence type="predicted"/>
<sequence>MDLFAFIQVVDPTKVKAGERECVEEEAKLLDFTVRSVVPILPVTPACSENELEASVKRLFDEGGSADQVDFAADGGQEVETRIATWVRVVFEGNAGGYGASSEAAICGKSPSALRELLVSSLLNVEVGVAALPTLPMTTSLVSATPEHESDSSRHSSTHAFEAEGDSIIRSAIVPLVITEAVVTSYSVNVPSVLKMGAKIRKMDYHHLFTEFNVGTARQASLNAKVRMRTKYCLNERKRLESGREKQDDLLKVSASKAAEKMHVGEIDALKQKNVALKNEKESLDVKVAELISLVSSKDLEPKELNVVVSSLMFQKDGLVGQVHELEATCFGLRVQEYLSALGATISRAIEKGMQDGLSAGIDHGKAGRSLADVVAYNPLAKADYTYALQRLREVDFPLLSELKSHKDASTVDVMDLLCLEDQVIIRETSLLDSLYVTHSRVERIRENVAAQRSTLIGVWTPLVNLLFVENLVGAASTSDSMPVTAATTTAVSVTFALASTVPPITIEDYEIMGTDGLEEASREKLSFS</sequence>